<reference evidence="13" key="1">
    <citation type="submission" date="2025-08" db="UniProtKB">
        <authorList>
            <consortium name="Ensembl"/>
        </authorList>
    </citation>
    <scope>IDENTIFICATION</scope>
</reference>
<evidence type="ECO:0000256" key="6">
    <source>
        <dbReference type="ARBA" id="ARBA00057285"/>
    </source>
</evidence>
<feature type="compositionally biased region" description="Basic and acidic residues" evidence="11">
    <location>
        <begin position="116"/>
        <end position="126"/>
    </location>
</feature>
<evidence type="ECO:0000256" key="4">
    <source>
        <dbReference type="ARBA" id="ARBA00022833"/>
    </source>
</evidence>
<feature type="domain" description="C3H1-type" evidence="12">
    <location>
        <begin position="723"/>
        <end position="750"/>
    </location>
</feature>
<dbReference type="KEGG" id="hcq:109516933"/>
<feature type="domain" description="C3H1-type" evidence="12">
    <location>
        <begin position="672"/>
        <end position="695"/>
    </location>
</feature>
<dbReference type="Pfam" id="PF00642">
    <property type="entry name" value="zf-CCCH"/>
    <property type="match status" value="1"/>
</dbReference>
<comment type="subunit">
    <text evidence="7">Interacts with SMAD1, SMAD3, SMAD4, CPSF2 and CPSF3.</text>
</comment>
<dbReference type="OMA" id="FTWVNSH"/>
<evidence type="ECO:0000256" key="1">
    <source>
        <dbReference type="ARBA" id="ARBA00022723"/>
    </source>
</evidence>
<evidence type="ECO:0000256" key="7">
    <source>
        <dbReference type="ARBA" id="ARBA00064187"/>
    </source>
</evidence>
<keyword evidence="1 10" id="KW-0479">Metal-binding</keyword>
<dbReference type="SMART" id="SM00356">
    <property type="entry name" value="ZnF_C3H1"/>
    <property type="match status" value="5"/>
</dbReference>
<dbReference type="GO" id="GO:0008270">
    <property type="term" value="F:zinc ion binding"/>
    <property type="evidence" value="ECO:0007669"/>
    <property type="project" value="UniProtKB-KW"/>
</dbReference>
<feature type="compositionally biased region" description="Polar residues" evidence="11">
    <location>
        <begin position="211"/>
        <end position="257"/>
    </location>
</feature>
<dbReference type="PANTHER" id="PTHR46156:SF1">
    <property type="entry name" value="ZINC FINGER CCCH DOMAIN-CONTAINING PROTEIN 3"/>
    <property type="match status" value="1"/>
</dbReference>
<dbReference type="PROSITE" id="PS50103">
    <property type="entry name" value="ZF_C3H1"/>
    <property type="match status" value="5"/>
</dbReference>
<accession>A0A3Q2Z3A8</accession>
<feature type="compositionally biased region" description="Polar residues" evidence="11">
    <location>
        <begin position="155"/>
        <end position="180"/>
    </location>
</feature>
<feature type="domain" description="C3H1-type" evidence="12">
    <location>
        <begin position="696"/>
        <end position="722"/>
    </location>
</feature>
<feature type="zinc finger region" description="C3H1-type" evidence="10">
    <location>
        <begin position="696"/>
        <end position="722"/>
    </location>
</feature>
<feature type="compositionally biased region" description="Polar residues" evidence="11">
    <location>
        <begin position="188"/>
        <end position="202"/>
    </location>
</feature>
<evidence type="ECO:0000313" key="13">
    <source>
        <dbReference type="Ensembl" id="ENSHCOP00000020477.1"/>
    </source>
</evidence>
<keyword evidence="3 10" id="KW-0863">Zinc-finger</keyword>
<dbReference type="RefSeq" id="XP_019727320.1">
    <property type="nucleotide sequence ID" value="XM_019871761.1"/>
</dbReference>
<keyword evidence="4 10" id="KW-0862">Zinc</keyword>
<dbReference type="GeneID" id="109516933"/>
<organism evidence="13 14">
    <name type="scientific">Hippocampus comes</name>
    <name type="common">Tiger tail seahorse</name>
    <dbReference type="NCBI Taxonomy" id="109280"/>
    <lineage>
        <taxon>Eukaryota</taxon>
        <taxon>Metazoa</taxon>
        <taxon>Chordata</taxon>
        <taxon>Craniata</taxon>
        <taxon>Vertebrata</taxon>
        <taxon>Euteleostomi</taxon>
        <taxon>Actinopterygii</taxon>
        <taxon>Neopterygii</taxon>
        <taxon>Teleostei</taxon>
        <taxon>Neoteleostei</taxon>
        <taxon>Acanthomorphata</taxon>
        <taxon>Syngnathiaria</taxon>
        <taxon>Syngnathiformes</taxon>
        <taxon>Syngnathoidei</taxon>
        <taxon>Syngnathidae</taxon>
        <taxon>Hippocampus</taxon>
    </lineage>
</organism>
<dbReference type="Proteomes" id="UP000264820">
    <property type="component" value="Unplaced"/>
</dbReference>
<reference evidence="13" key="2">
    <citation type="submission" date="2025-09" db="UniProtKB">
        <authorList>
            <consortium name="Ensembl"/>
        </authorList>
    </citation>
    <scope>IDENTIFICATION</scope>
</reference>
<keyword evidence="5" id="KW-0238">DNA-binding</keyword>
<dbReference type="GO" id="GO:0005634">
    <property type="term" value="C:nucleus"/>
    <property type="evidence" value="ECO:0007669"/>
    <property type="project" value="TreeGrafter"/>
</dbReference>
<keyword evidence="14" id="KW-1185">Reference proteome</keyword>
<feature type="zinc finger region" description="C3H1-type" evidence="10">
    <location>
        <begin position="751"/>
        <end position="773"/>
    </location>
</feature>
<evidence type="ECO:0000256" key="2">
    <source>
        <dbReference type="ARBA" id="ARBA00022737"/>
    </source>
</evidence>
<comment type="function">
    <text evidence="6">Required for the export of polyadenylated mRNAs from the nucleus. Enhances ACVR1B-induced SMAD-dependent transcription. Binds to single-stranded DNA but not to double-stranded DNA in vitro. Involved in RNA cleavage.</text>
</comment>
<evidence type="ECO:0000256" key="9">
    <source>
        <dbReference type="ARBA" id="ARBA00079564"/>
    </source>
</evidence>
<dbReference type="InterPro" id="IPR000571">
    <property type="entry name" value="Znf_CCCH"/>
</dbReference>
<protein>
    <recommendedName>
        <fullName evidence="8">Zinc finger CCCH domain-containing protein 3</fullName>
    </recommendedName>
    <alternativeName>
        <fullName evidence="9">Smad-interacting CPSF-like factor</fullName>
    </alternativeName>
</protein>
<dbReference type="GO" id="GO:0003677">
    <property type="term" value="F:DNA binding"/>
    <property type="evidence" value="ECO:0007669"/>
    <property type="project" value="UniProtKB-KW"/>
</dbReference>
<feature type="zinc finger region" description="C3H1-type" evidence="10">
    <location>
        <begin position="672"/>
        <end position="695"/>
    </location>
</feature>
<dbReference type="AlphaFoldDB" id="A0A3Q2Z3A8"/>
<dbReference type="FunFam" id="4.10.1000.10:FF:000008">
    <property type="entry name" value="zinc finger CCCH domain-containing protein 3"/>
    <property type="match status" value="1"/>
</dbReference>
<dbReference type="SUPFAM" id="SSF90229">
    <property type="entry name" value="CCCH zinc finger"/>
    <property type="match status" value="2"/>
</dbReference>
<dbReference type="GeneTree" id="ENSGT00940000161068"/>
<feature type="region of interest" description="Disordered" evidence="11">
    <location>
        <begin position="311"/>
        <end position="336"/>
    </location>
</feature>
<keyword evidence="2" id="KW-0677">Repeat</keyword>
<dbReference type="Gene3D" id="4.10.1000.10">
    <property type="entry name" value="Zinc finger, CCCH-type"/>
    <property type="match status" value="2"/>
</dbReference>
<feature type="compositionally biased region" description="Polar residues" evidence="11">
    <location>
        <begin position="67"/>
        <end position="79"/>
    </location>
</feature>
<dbReference type="CTD" id="23144"/>
<feature type="region of interest" description="Disordered" evidence="11">
    <location>
        <begin position="771"/>
        <end position="844"/>
    </location>
</feature>
<evidence type="ECO:0000259" key="12">
    <source>
        <dbReference type="PROSITE" id="PS50103"/>
    </source>
</evidence>
<dbReference type="InterPro" id="IPR036855">
    <property type="entry name" value="Znf_CCCH_sf"/>
</dbReference>
<feature type="compositionally biased region" description="Polar residues" evidence="11">
    <location>
        <begin position="103"/>
        <end position="112"/>
    </location>
</feature>
<evidence type="ECO:0000313" key="14">
    <source>
        <dbReference type="Proteomes" id="UP000264820"/>
    </source>
</evidence>
<name>A0A3Q2Z3A8_HIPCM</name>
<dbReference type="OrthoDB" id="3247158at2759"/>
<dbReference type="FunFam" id="4.10.1000.10:FF:000022">
    <property type="entry name" value="Zinc finger CCCH domain-containing protein 7"/>
    <property type="match status" value="1"/>
</dbReference>
<feature type="domain" description="C3H1-type" evidence="12">
    <location>
        <begin position="751"/>
        <end position="773"/>
    </location>
</feature>
<dbReference type="STRING" id="109280.ENSHCOP00000020477"/>
<feature type="region of interest" description="Disordered" evidence="11">
    <location>
        <begin position="22"/>
        <end position="295"/>
    </location>
</feature>
<evidence type="ECO:0000256" key="5">
    <source>
        <dbReference type="ARBA" id="ARBA00023125"/>
    </source>
</evidence>
<evidence type="ECO:0000256" key="11">
    <source>
        <dbReference type="SAM" id="MobiDB-lite"/>
    </source>
</evidence>
<dbReference type="PANTHER" id="PTHR46156">
    <property type="entry name" value="CCCH ZINGC FINGER"/>
    <property type="match status" value="1"/>
</dbReference>
<evidence type="ECO:0000256" key="3">
    <source>
        <dbReference type="ARBA" id="ARBA00022771"/>
    </source>
</evidence>
<feature type="zinc finger region" description="C3H1-type" evidence="10">
    <location>
        <begin position="640"/>
        <end position="668"/>
    </location>
</feature>
<proteinExistence type="predicted"/>
<sequence>MEQRESLKRQIDLLQSLIDQHKSVHGNAPRLPEVATTSRGTGHGASAMNPPSSYAGPSHASWRKTYSLKNKNPASTGSSAERHSDSQVSSQRAPRPGIPGEKSGTSEPSAASSKIAPHEEKGRRETLTTGIPTVQRRPRHQRLVEGSSERHPSAKASTLTAGSVIPQLQNPPFVKSQTDSTDARQPDSKQTIAQGTGSSPHASPSKPLKQTFKNLPLSQSSQAAGRQPQSKFTWVRSQSCQTGPSSSVASQANQDVKVNSPLGAKASASSASSLSSPVSKRAPGKKSRKLSPLITGPRASKYKWVSSSARVQAKNLRKSSSPKALTGEQKAAEKGEALKKLQSGSFTGTKVKRGFATSSASSSSSRYHWKAGAPGPPLAVARREAVALRRSSFVWASEKNNRGAKKGLAYSGLPQGYSVQSSPNSFKLRSRMKIIRRSATSPNGNGSMKGGLLLAAKHSTRGHVHNLARRTPARELVSFGRHKLRRLSPTSSRTSPAFSFHRAPASPRICRWQYKLMSAAGPPAAYVLPCRHALSWRAKKIQSARSFLQSRQRSSLNRYPTPARHREESAMCWIRGHLYQVSANRLSRTVCRHTSINRTGRSFSQVSSVTCASNHPSSPRHFASRAVQRSLAIIRQARQRKQRQYCMYYNRFGKCNRGGGCPYIHDPDKVAVCTRFLRGTCKQADGACPFSHRVAKEKMPVCSYFLKGICNNSNCPYSHVYVSHKAKVCEDFVKGYCPEGEKCKKKHTLVCPDFSKTGSCPHGARCKLQHRQRAKRSASAPNPQPPERPRLSAVLARGSRDAPDTPAASSLALPSFISLSSSPEEADVPEPPLAKNAPNKGTRP</sequence>
<evidence type="ECO:0000256" key="10">
    <source>
        <dbReference type="PROSITE-ProRule" id="PRU00723"/>
    </source>
</evidence>
<dbReference type="Ensembl" id="ENSHCOT00000006106.1">
    <property type="protein sequence ID" value="ENSHCOP00000020477.1"/>
    <property type="gene ID" value="ENSHCOG00000006579.1"/>
</dbReference>
<evidence type="ECO:0000256" key="8">
    <source>
        <dbReference type="ARBA" id="ARBA00071600"/>
    </source>
</evidence>
<feature type="domain" description="C3H1-type" evidence="12">
    <location>
        <begin position="640"/>
        <end position="668"/>
    </location>
</feature>
<feature type="zinc finger region" description="C3H1-type" evidence="10">
    <location>
        <begin position="723"/>
        <end position="750"/>
    </location>
</feature>
<feature type="compositionally biased region" description="Low complexity" evidence="11">
    <location>
        <begin position="260"/>
        <end position="280"/>
    </location>
</feature>